<gene>
    <name evidence="18" type="ORF">F7725_012595</name>
</gene>
<evidence type="ECO:0000256" key="12">
    <source>
        <dbReference type="ARBA" id="ARBA00023212"/>
    </source>
</evidence>
<feature type="domain" description="Dynein heavy chain ATP-binding dynein motor region" evidence="15">
    <location>
        <begin position="26"/>
        <end position="246"/>
    </location>
</feature>
<dbReference type="Gene3D" id="3.10.490.20">
    <property type="match status" value="1"/>
</dbReference>
<dbReference type="Gene3D" id="1.20.1270.280">
    <property type="match status" value="1"/>
</dbReference>
<keyword evidence="13" id="KW-0966">Cell projection</keyword>
<reference evidence="18 19" key="1">
    <citation type="submission" date="2020-03" db="EMBL/GenBank/DDBJ databases">
        <title>Dissostichus mawsoni Genome sequencing and assembly.</title>
        <authorList>
            <person name="Park H."/>
        </authorList>
    </citation>
    <scope>NUCLEOTIDE SEQUENCE [LARGE SCALE GENOMIC DNA]</scope>
    <source>
        <strain evidence="18">DM0001</strain>
        <tissue evidence="18">Muscle</tissue>
    </source>
</reference>
<keyword evidence="19" id="KW-1185">Reference proteome</keyword>
<evidence type="ECO:0000256" key="4">
    <source>
        <dbReference type="ARBA" id="ARBA00022701"/>
    </source>
</evidence>
<dbReference type="GO" id="GO:0030286">
    <property type="term" value="C:dynein complex"/>
    <property type="evidence" value="ECO:0007669"/>
    <property type="project" value="UniProtKB-KW"/>
</dbReference>
<evidence type="ECO:0000256" key="5">
    <source>
        <dbReference type="ARBA" id="ARBA00022737"/>
    </source>
</evidence>
<dbReference type="GO" id="GO:0031514">
    <property type="term" value="C:motile cilium"/>
    <property type="evidence" value="ECO:0007669"/>
    <property type="project" value="UniProtKB-ARBA"/>
</dbReference>
<dbReference type="GO" id="GO:0008569">
    <property type="term" value="F:minus-end-directed microtubule motor activity"/>
    <property type="evidence" value="ECO:0007669"/>
    <property type="project" value="InterPro"/>
</dbReference>
<evidence type="ECO:0000256" key="6">
    <source>
        <dbReference type="ARBA" id="ARBA00022741"/>
    </source>
</evidence>
<keyword evidence="11" id="KW-0505">Motor protein</keyword>
<dbReference type="Gene3D" id="1.10.8.1220">
    <property type="match status" value="1"/>
</dbReference>
<dbReference type="FunFam" id="1.10.8.1220:FF:000001">
    <property type="entry name" value="Dynein axonemal heavy chain 5"/>
    <property type="match status" value="1"/>
</dbReference>
<dbReference type="AlphaFoldDB" id="A0A7J5YNW4"/>
<evidence type="ECO:0000256" key="7">
    <source>
        <dbReference type="ARBA" id="ARBA00022840"/>
    </source>
</evidence>
<dbReference type="FunFam" id="1.20.1270.280:FF:000005">
    <property type="entry name" value="Dynein axonemal heavy chain 10"/>
    <property type="match status" value="1"/>
</dbReference>
<keyword evidence="7" id="KW-0067">ATP-binding</keyword>
<keyword evidence="6" id="KW-0547">Nucleotide-binding</keyword>
<dbReference type="GO" id="GO:0051959">
    <property type="term" value="F:dynein light intermediate chain binding"/>
    <property type="evidence" value="ECO:0007669"/>
    <property type="project" value="InterPro"/>
</dbReference>
<dbReference type="GO" id="GO:0045505">
    <property type="term" value="F:dynein intermediate chain binding"/>
    <property type="evidence" value="ECO:0007669"/>
    <property type="project" value="InterPro"/>
</dbReference>
<keyword evidence="12" id="KW-0206">Cytoskeleton</keyword>
<dbReference type="InterPro" id="IPR035706">
    <property type="entry name" value="AAA_9"/>
</dbReference>
<dbReference type="InterPro" id="IPR043160">
    <property type="entry name" value="Dynein_C_barrel"/>
</dbReference>
<evidence type="ECO:0000256" key="8">
    <source>
        <dbReference type="ARBA" id="ARBA00023017"/>
    </source>
</evidence>
<proteinExistence type="inferred from homology"/>
<keyword evidence="8" id="KW-0243">Dynein</keyword>
<comment type="subcellular location">
    <subcellularLocation>
        <location evidence="1">Cytoplasm</location>
        <location evidence="1">Cytoskeleton</location>
        <location evidence="1">Cilium axoneme</location>
    </subcellularLocation>
</comment>
<dbReference type="FunFam" id="3.10.490.20:FF:000006">
    <property type="entry name" value="Dynein axonemal heavy chain 10"/>
    <property type="match status" value="1"/>
</dbReference>
<dbReference type="PANTHER" id="PTHR22878">
    <property type="entry name" value="DYNEIN HEAVY CHAIN 6, AXONEMAL-LIKE-RELATED"/>
    <property type="match status" value="1"/>
</dbReference>
<dbReference type="Pfam" id="PF12781">
    <property type="entry name" value="AAA_9"/>
    <property type="match status" value="1"/>
</dbReference>
<dbReference type="Pfam" id="PF03028">
    <property type="entry name" value="Dynein_heavy"/>
    <property type="match status" value="1"/>
</dbReference>
<keyword evidence="9" id="KW-0175">Coiled coil</keyword>
<dbReference type="Gene3D" id="1.10.8.720">
    <property type="entry name" value="Region D6 of dynein motor"/>
    <property type="match status" value="2"/>
</dbReference>
<evidence type="ECO:0000259" key="17">
    <source>
        <dbReference type="Pfam" id="PF18199"/>
    </source>
</evidence>
<keyword evidence="10" id="KW-0969">Cilium</keyword>
<comment type="caution">
    <text evidence="18">The sequence shown here is derived from an EMBL/GenBank/DDBJ whole genome shotgun (WGS) entry which is preliminary data.</text>
</comment>
<evidence type="ECO:0000256" key="2">
    <source>
        <dbReference type="ARBA" id="ARBA00008887"/>
    </source>
</evidence>
<evidence type="ECO:0000259" key="15">
    <source>
        <dbReference type="Pfam" id="PF12781"/>
    </source>
</evidence>
<dbReference type="GO" id="GO:0005874">
    <property type="term" value="C:microtubule"/>
    <property type="evidence" value="ECO:0007669"/>
    <property type="project" value="UniProtKB-KW"/>
</dbReference>
<dbReference type="EMBL" id="JAAKFY010000010">
    <property type="protein sequence ID" value="KAF3850823.1"/>
    <property type="molecule type" value="Genomic_DNA"/>
</dbReference>
<dbReference type="FunFam" id="3.40.50.300:FF:000049">
    <property type="entry name" value="Dynein, axonemal, heavy chain 5"/>
    <property type="match status" value="1"/>
</dbReference>
<dbReference type="FunFam" id="3.40.50.300:FF:000153">
    <property type="entry name" value="Dynein axonemal heavy chain 1"/>
    <property type="match status" value="1"/>
</dbReference>
<dbReference type="GO" id="GO:0005524">
    <property type="term" value="F:ATP binding"/>
    <property type="evidence" value="ECO:0007669"/>
    <property type="project" value="UniProtKB-KW"/>
</dbReference>
<sequence length="996" mass="114008">MLEIRCYGSRLVYLLNYVSNKPLFDRWGSEGLPPDELSVQNGILTSRGSRFPMCIDPQQQALNWIKKKEAKNNLKISSFNDPDFLKQLEMAIKYGFPFLFQDVDEYIDPVIDNVLEKNVKGAEGRQVIMLGDKETDYDPNFKLYLNTKLSNPKYSPSVFGKAMVINYTVTLKGLEDQLLSVIMGFEKKELEEQRELLIQETSNNKKLLKNLGDSLLRELATSSGNMLDNTELVTTLEETKSKAREVSEKLTLAQKTSVDIDKLRDGYRPAAKRGAILFFALTEMALVNSMYQYSLASYLEVFDSSLRKSLPDSVLLQRLKNIMNTLTYSVYNYGCTGNLSLEKSTRKKPFDWLANQGWEDIVKLAELFPPQFGSLPDDVEKNSSEWKSWYDLDAPEQAPYPMKYQENLSAFQKLLLLRCFRVDRVYRAGTDYVTVTMGEKYVQPPVINFDAIHEQSTPFSPIVFILSPGSDPATDLMKLADRSGFEGNKFKFLAMGQGQEKVALQLLERAVSRGQWLMLQNCHLLVKWLKDLEKSLEMITKPNPNFRLWVTTNPITDFPIGILQKSLKVVTEPPNGLKLNMRATYSKISRETLTSCPHPAFRSLVYVLAFFHAVVQERRKYGKIGWNVPYDFNESDFSVMYGGRAIDSFDRRILTVYMDEYLGDFLFYTFRQFHFFSNKDVTYKIPQNGPESSYTEVLGLNSNAEIGYYTQAAKDMWSHLIDLQPQTGDSGGGISRDEFISQVAQDIQNKLPQLYDIDVICKKFGTDISPTSVVLLQELERFNKLVVCMQRSLFELQRALSGEVGMSSELDEVSRALFNGHIPAIWKKLAPDTLKSLGNWMIHFKRRHEQYSYWVEKGEPKVMWLSGLQIPESYLTALVQTSCRKNGWPLDLSTLYTEVTQYRSEDEIKGADWDMENGCLVKSQPKVLVVELPILKVIPIEASRLRLQNTLRTPVYTTSLRRNAMSVGLVFEADLFTTMHLSHWVLRGVCLCLNSD</sequence>
<evidence type="ECO:0000259" key="14">
    <source>
        <dbReference type="Pfam" id="PF03028"/>
    </source>
</evidence>
<evidence type="ECO:0000256" key="3">
    <source>
        <dbReference type="ARBA" id="ARBA00022490"/>
    </source>
</evidence>
<evidence type="ECO:0000256" key="11">
    <source>
        <dbReference type="ARBA" id="ARBA00023175"/>
    </source>
</evidence>
<feature type="domain" description="Dynein heavy chain region D6 P-loop" evidence="14">
    <location>
        <begin position="458"/>
        <end position="570"/>
    </location>
</feature>
<dbReference type="Pfam" id="PF18199">
    <property type="entry name" value="Dynein_C"/>
    <property type="match status" value="1"/>
</dbReference>
<dbReference type="Gene3D" id="6.10.140.1060">
    <property type="match status" value="1"/>
</dbReference>
<dbReference type="Proteomes" id="UP000518266">
    <property type="component" value="Unassembled WGS sequence"/>
</dbReference>
<evidence type="ECO:0000313" key="19">
    <source>
        <dbReference type="Proteomes" id="UP000518266"/>
    </source>
</evidence>
<dbReference type="InterPro" id="IPR042219">
    <property type="entry name" value="AAA_lid_11_sf"/>
</dbReference>
<name>A0A7J5YNW4_DISMA</name>
<organism evidence="18 19">
    <name type="scientific">Dissostichus mawsoni</name>
    <name type="common">Antarctic cod</name>
    <dbReference type="NCBI Taxonomy" id="36200"/>
    <lineage>
        <taxon>Eukaryota</taxon>
        <taxon>Metazoa</taxon>
        <taxon>Chordata</taxon>
        <taxon>Craniata</taxon>
        <taxon>Vertebrata</taxon>
        <taxon>Euteleostomi</taxon>
        <taxon>Actinopterygii</taxon>
        <taxon>Neopterygii</taxon>
        <taxon>Teleostei</taxon>
        <taxon>Neoteleostei</taxon>
        <taxon>Acanthomorphata</taxon>
        <taxon>Eupercaria</taxon>
        <taxon>Perciformes</taxon>
        <taxon>Notothenioidei</taxon>
        <taxon>Nototheniidae</taxon>
        <taxon>Dissostichus</taxon>
    </lineage>
</organism>
<dbReference type="InterPro" id="IPR027417">
    <property type="entry name" value="P-loop_NTPase"/>
</dbReference>
<evidence type="ECO:0000313" key="18">
    <source>
        <dbReference type="EMBL" id="KAF3850823.1"/>
    </source>
</evidence>
<comment type="similarity">
    <text evidence="2">Belongs to the dynein heavy chain family.</text>
</comment>
<dbReference type="GO" id="GO:0005930">
    <property type="term" value="C:axoneme"/>
    <property type="evidence" value="ECO:0007669"/>
    <property type="project" value="UniProtKB-SubCell"/>
</dbReference>
<keyword evidence="5" id="KW-0677">Repeat</keyword>
<dbReference type="Gene3D" id="3.40.50.300">
    <property type="entry name" value="P-loop containing nucleotide triphosphate hydrolases"/>
    <property type="match status" value="2"/>
</dbReference>
<evidence type="ECO:0000256" key="13">
    <source>
        <dbReference type="ARBA" id="ARBA00023273"/>
    </source>
</evidence>
<keyword evidence="3" id="KW-0963">Cytoplasm</keyword>
<dbReference type="PANTHER" id="PTHR22878:SF63">
    <property type="entry name" value="DYNEIN AXONEMAL HEAVY CHAIN 10"/>
    <property type="match status" value="1"/>
</dbReference>
<dbReference type="OrthoDB" id="64868at2759"/>
<evidence type="ECO:0000256" key="10">
    <source>
        <dbReference type="ARBA" id="ARBA00023069"/>
    </source>
</evidence>
<dbReference type="Pfam" id="PF18198">
    <property type="entry name" value="AAA_lid_11"/>
    <property type="match status" value="1"/>
</dbReference>
<feature type="domain" description="Dynein heavy chain AAA lid" evidence="16">
    <location>
        <begin position="601"/>
        <end position="639"/>
    </location>
</feature>
<dbReference type="InterPro" id="IPR004273">
    <property type="entry name" value="Dynein_heavy_D6_P-loop"/>
</dbReference>
<feature type="domain" description="Dynein heavy chain C-terminal" evidence="17">
    <location>
        <begin position="710"/>
        <end position="993"/>
    </location>
</feature>
<dbReference type="InterPro" id="IPR041658">
    <property type="entry name" value="AAA_lid_11"/>
</dbReference>
<evidence type="ECO:0000256" key="1">
    <source>
        <dbReference type="ARBA" id="ARBA00004430"/>
    </source>
</evidence>
<protein>
    <submittedName>
        <fullName evidence="18">Uncharacterized protein</fullName>
    </submittedName>
</protein>
<evidence type="ECO:0000259" key="16">
    <source>
        <dbReference type="Pfam" id="PF18198"/>
    </source>
</evidence>
<dbReference type="InterPro" id="IPR026983">
    <property type="entry name" value="DHC"/>
</dbReference>
<keyword evidence="4" id="KW-0493">Microtubule</keyword>
<accession>A0A7J5YNW4</accession>
<dbReference type="GO" id="GO:0007018">
    <property type="term" value="P:microtubule-based movement"/>
    <property type="evidence" value="ECO:0007669"/>
    <property type="project" value="InterPro"/>
</dbReference>
<evidence type="ECO:0000256" key="9">
    <source>
        <dbReference type="ARBA" id="ARBA00023054"/>
    </source>
</evidence>
<dbReference type="InterPro" id="IPR041228">
    <property type="entry name" value="Dynein_C"/>
</dbReference>